<sequence>MSHCITVFLLTSGSLAGCGGGGSGSGDQDRAVSDTTETGSSKATVASTQVQMSADCKVDQYQADLIELINIARSEARMCGDDHYEATTPVTYNCTLEGAARVHSEDMETHNFFSHTGSDGLTVGNRVTATGYQWSIVGENIAAGFDTPASVTAGWLDSPGHCRNIMDPRFEEFAAVRVDSTSAANDYSNYWTSVYARPH</sequence>
<evidence type="ECO:0000259" key="2">
    <source>
        <dbReference type="Pfam" id="PF00188"/>
    </source>
</evidence>
<dbReference type="CDD" id="cd05379">
    <property type="entry name" value="CAP_bacterial"/>
    <property type="match status" value="1"/>
</dbReference>
<proteinExistence type="predicted"/>
<evidence type="ECO:0000313" key="3">
    <source>
        <dbReference type="EMBL" id="TBW59656.1"/>
    </source>
</evidence>
<dbReference type="InterPro" id="IPR035940">
    <property type="entry name" value="CAP_sf"/>
</dbReference>
<accession>A0ABY1ZR91</accession>
<feature type="domain" description="SCP" evidence="2">
    <location>
        <begin position="85"/>
        <end position="195"/>
    </location>
</feature>
<dbReference type="PANTHER" id="PTHR31157">
    <property type="entry name" value="SCP DOMAIN-CONTAINING PROTEIN"/>
    <property type="match status" value="1"/>
</dbReference>
<dbReference type="InterPro" id="IPR014044">
    <property type="entry name" value="CAP_dom"/>
</dbReference>
<gene>
    <name evidence="3" type="ORF">EZI54_01280</name>
</gene>
<evidence type="ECO:0000256" key="1">
    <source>
        <dbReference type="SAM" id="MobiDB-lite"/>
    </source>
</evidence>
<reference evidence="3 4" key="1">
    <citation type="submission" date="2019-02" db="EMBL/GenBank/DDBJ databases">
        <title>Marinobacter halodurans sp. nov., a marine bacterium isolated from sea tidal flat.</title>
        <authorList>
            <person name="Yoo Y."/>
            <person name="Lee D.W."/>
            <person name="Kim B.S."/>
            <person name="Kim J.-J."/>
        </authorList>
    </citation>
    <scope>NUCLEOTIDE SEQUENCE [LARGE SCALE GENOMIC DNA]</scope>
    <source>
        <strain evidence="3 4">YJ-S3-2</strain>
    </source>
</reference>
<dbReference type="EMBL" id="SJDL01000001">
    <property type="protein sequence ID" value="TBW59656.1"/>
    <property type="molecule type" value="Genomic_DNA"/>
</dbReference>
<name>A0ABY1ZR91_9GAMM</name>
<dbReference type="SUPFAM" id="SSF55797">
    <property type="entry name" value="PR-1-like"/>
    <property type="match status" value="1"/>
</dbReference>
<dbReference type="Proteomes" id="UP000313645">
    <property type="component" value="Unassembled WGS sequence"/>
</dbReference>
<organism evidence="3 4">
    <name type="scientific">Marinobacter halodurans</name>
    <dbReference type="NCBI Taxonomy" id="2528979"/>
    <lineage>
        <taxon>Bacteria</taxon>
        <taxon>Pseudomonadati</taxon>
        <taxon>Pseudomonadota</taxon>
        <taxon>Gammaproteobacteria</taxon>
        <taxon>Pseudomonadales</taxon>
        <taxon>Marinobacteraceae</taxon>
        <taxon>Marinobacter</taxon>
    </lineage>
</organism>
<protein>
    <submittedName>
        <fullName evidence="3">CAP domain-containing protein</fullName>
    </submittedName>
</protein>
<keyword evidence="4" id="KW-1185">Reference proteome</keyword>
<evidence type="ECO:0000313" key="4">
    <source>
        <dbReference type="Proteomes" id="UP000313645"/>
    </source>
</evidence>
<feature type="region of interest" description="Disordered" evidence="1">
    <location>
        <begin position="21"/>
        <end position="41"/>
    </location>
</feature>
<dbReference type="PANTHER" id="PTHR31157:SF1">
    <property type="entry name" value="SCP DOMAIN-CONTAINING PROTEIN"/>
    <property type="match status" value="1"/>
</dbReference>
<dbReference type="Pfam" id="PF00188">
    <property type="entry name" value="CAP"/>
    <property type="match status" value="1"/>
</dbReference>
<comment type="caution">
    <text evidence="3">The sequence shown here is derived from an EMBL/GenBank/DDBJ whole genome shotgun (WGS) entry which is preliminary data.</text>
</comment>
<dbReference type="Gene3D" id="3.40.33.10">
    <property type="entry name" value="CAP"/>
    <property type="match status" value="1"/>
</dbReference>